<protein>
    <submittedName>
        <fullName evidence="8">Uncharacterized LOC109989819</fullName>
    </submittedName>
</protein>
<dbReference type="FunCoup" id="A0A3Q3EQV7">
    <property type="interactions" value="28"/>
</dbReference>
<evidence type="ECO:0000313" key="8">
    <source>
        <dbReference type="Ensembl" id="ENSLBEP00000009703.1"/>
    </source>
</evidence>
<proteinExistence type="predicted"/>
<dbReference type="AlphaFoldDB" id="A0A3Q3EQV7"/>
<evidence type="ECO:0000256" key="5">
    <source>
        <dbReference type="ARBA" id="ARBA00023242"/>
    </source>
</evidence>
<dbReference type="PANTHER" id="PTHR14487">
    <property type="entry name" value="ADRENOCORTICAL DYSPLASIA PROTEIN ACD"/>
    <property type="match status" value="1"/>
</dbReference>
<dbReference type="GO" id="GO:0016233">
    <property type="term" value="P:telomere capping"/>
    <property type="evidence" value="ECO:0007669"/>
    <property type="project" value="InterPro"/>
</dbReference>
<dbReference type="GO" id="GO:0042162">
    <property type="term" value="F:telomeric DNA binding"/>
    <property type="evidence" value="ECO:0007669"/>
    <property type="project" value="InterPro"/>
</dbReference>
<feature type="compositionally biased region" description="Polar residues" evidence="6">
    <location>
        <begin position="425"/>
        <end position="440"/>
    </location>
</feature>
<feature type="region of interest" description="Disordered" evidence="6">
    <location>
        <begin position="256"/>
        <end position="382"/>
    </location>
</feature>
<dbReference type="InterPro" id="IPR028631">
    <property type="entry name" value="ACD"/>
</dbReference>
<evidence type="ECO:0000313" key="9">
    <source>
        <dbReference type="Proteomes" id="UP000261660"/>
    </source>
</evidence>
<feature type="compositionally biased region" description="Polar residues" evidence="6">
    <location>
        <begin position="287"/>
        <end position="296"/>
    </location>
</feature>
<keyword evidence="4" id="KW-0779">Telomere</keyword>
<dbReference type="PANTHER" id="PTHR14487:SF3">
    <property type="entry name" value="ADRENOCORTICAL DYSPLASIA PROTEIN HOMOLOG"/>
    <property type="match status" value="1"/>
</dbReference>
<evidence type="ECO:0000256" key="4">
    <source>
        <dbReference type="ARBA" id="ARBA00022895"/>
    </source>
</evidence>
<comment type="subcellular location">
    <subcellularLocation>
        <location evidence="2">Chromosome</location>
        <location evidence="2">Telomere</location>
    </subcellularLocation>
    <subcellularLocation>
        <location evidence="1">Nucleus</location>
    </subcellularLocation>
</comment>
<name>A0A3Q3EQV7_9LABR</name>
<dbReference type="Proteomes" id="UP000261660">
    <property type="component" value="Unplaced"/>
</dbReference>
<evidence type="ECO:0000256" key="3">
    <source>
        <dbReference type="ARBA" id="ARBA00022454"/>
    </source>
</evidence>
<feature type="compositionally biased region" description="Low complexity" evidence="6">
    <location>
        <begin position="321"/>
        <end position="336"/>
    </location>
</feature>
<dbReference type="GeneTree" id="ENSGT00940000175365"/>
<dbReference type="InterPro" id="IPR019437">
    <property type="entry name" value="TPP1/Est3"/>
</dbReference>
<dbReference type="Ensembl" id="ENSLBET00000010227.1">
    <property type="protein sequence ID" value="ENSLBEP00000009703.1"/>
    <property type="gene ID" value="ENSLBEG00000007497.1"/>
</dbReference>
<dbReference type="STRING" id="56723.ENSLBEP00000009703"/>
<dbReference type="GO" id="GO:0005697">
    <property type="term" value="C:telomerase holoenzyme complex"/>
    <property type="evidence" value="ECO:0007669"/>
    <property type="project" value="InterPro"/>
</dbReference>
<dbReference type="GO" id="GO:0007004">
    <property type="term" value="P:telomere maintenance via telomerase"/>
    <property type="evidence" value="ECO:0007669"/>
    <property type="project" value="InterPro"/>
</dbReference>
<reference evidence="8" key="2">
    <citation type="submission" date="2025-09" db="UniProtKB">
        <authorList>
            <consortium name="Ensembl"/>
        </authorList>
    </citation>
    <scope>IDENTIFICATION</scope>
</reference>
<keyword evidence="3" id="KW-0158">Chromosome</keyword>
<feature type="region of interest" description="Disordered" evidence="6">
    <location>
        <begin position="425"/>
        <end position="448"/>
    </location>
</feature>
<evidence type="ECO:0000256" key="6">
    <source>
        <dbReference type="SAM" id="MobiDB-lite"/>
    </source>
</evidence>
<dbReference type="Gene3D" id="2.40.50.960">
    <property type="match status" value="1"/>
</dbReference>
<dbReference type="GO" id="GO:0070198">
    <property type="term" value="P:protein localization to chromosome, telomeric region"/>
    <property type="evidence" value="ECO:0007669"/>
    <property type="project" value="TreeGrafter"/>
</dbReference>
<feature type="compositionally biased region" description="Low complexity" evidence="6">
    <location>
        <begin position="343"/>
        <end position="360"/>
    </location>
</feature>
<dbReference type="GO" id="GO:0070187">
    <property type="term" value="C:shelterin complex"/>
    <property type="evidence" value="ECO:0007669"/>
    <property type="project" value="InterPro"/>
</dbReference>
<keyword evidence="9" id="KW-1185">Reference proteome</keyword>
<dbReference type="Pfam" id="PF10341">
    <property type="entry name" value="TPP1"/>
    <property type="match status" value="1"/>
</dbReference>
<reference evidence="8" key="1">
    <citation type="submission" date="2025-08" db="UniProtKB">
        <authorList>
            <consortium name="Ensembl"/>
        </authorList>
    </citation>
    <scope>IDENTIFICATION</scope>
</reference>
<dbReference type="GO" id="GO:0032211">
    <property type="term" value="P:negative regulation of telomere maintenance via telomerase"/>
    <property type="evidence" value="ECO:0007669"/>
    <property type="project" value="TreeGrafter"/>
</dbReference>
<feature type="domain" description="Shelterin complex subunit TPP1/Est3" evidence="7">
    <location>
        <begin position="9"/>
        <end position="160"/>
    </location>
</feature>
<evidence type="ECO:0000256" key="2">
    <source>
        <dbReference type="ARBA" id="ARBA00004574"/>
    </source>
</evidence>
<organism evidence="8 9">
    <name type="scientific">Labrus bergylta</name>
    <name type="common">ballan wrasse</name>
    <dbReference type="NCBI Taxonomy" id="56723"/>
    <lineage>
        <taxon>Eukaryota</taxon>
        <taxon>Metazoa</taxon>
        <taxon>Chordata</taxon>
        <taxon>Craniata</taxon>
        <taxon>Vertebrata</taxon>
        <taxon>Euteleostomi</taxon>
        <taxon>Actinopterygii</taxon>
        <taxon>Neopterygii</taxon>
        <taxon>Teleostei</taxon>
        <taxon>Neoteleostei</taxon>
        <taxon>Acanthomorphata</taxon>
        <taxon>Eupercaria</taxon>
        <taxon>Labriformes</taxon>
        <taxon>Labridae</taxon>
        <taxon>Labrus</taxon>
    </lineage>
</organism>
<sequence>MSRSTRNKLSPWIESLILSYGCQDGSSSSSSSSSSGRLKVHVIGVGQMSLSQAQGSEGPTGLLFLSDGVLMIPAILTTSAWEHLQDQEERECFTSLLNHTVCIQKYTLQFHMAPEQTKCRFFLSVGELATTAAGPVKKNTPCSTTLPSVRQKVCETWRTLLGQEGQESQSQCGFDLTELLGEWQHDCLQSVLEEVKEKLLTASYPANPHWDVDRVRYKNEKCFTVPMNCLLIPEEGAQQLQTPLDVASRLSAALDDGSTDLPRVRETAGPSADEADWRIEDPALVQVSETSSSTDASPEPEPHPHVPILTSTQLPVRSTKESQQTSEQSSKGEGSELLPYQKPPSSTDPPDTVSTPAPTSVSPPEPFTRPVQTASRKTSAVHRDGKLFAYSYQVSGKNLQDFSRFKISDWLLNWAAKYLVTARQTENPHDTSATSNQTSSDRTEVTPL</sequence>
<keyword evidence="5" id="KW-0539">Nucleus</keyword>
<accession>A0A3Q3EQV7</accession>
<evidence type="ECO:0000259" key="7">
    <source>
        <dbReference type="Pfam" id="PF10341"/>
    </source>
</evidence>
<evidence type="ECO:0000256" key="1">
    <source>
        <dbReference type="ARBA" id="ARBA00004123"/>
    </source>
</evidence>
<dbReference type="InParanoid" id="A0A3Q3EQV7"/>